<dbReference type="InterPro" id="IPR011008">
    <property type="entry name" value="Dimeric_a/b-barrel"/>
</dbReference>
<evidence type="ECO:0000313" key="2">
    <source>
        <dbReference type="EMBL" id="QHJ13837.1"/>
    </source>
</evidence>
<dbReference type="OrthoDB" id="9806380at2"/>
<keyword evidence="3" id="KW-1185">Reference proteome</keyword>
<gene>
    <name evidence="2" type="ORF">FX988_04117</name>
</gene>
<protein>
    <recommendedName>
        <fullName evidence="1">DUF1330 domain-containing protein</fullName>
    </recommendedName>
</protein>
<accession>A0A857JSC2</accession>
<feature type="domain" description="DUF1330" evidence="1">
    <location>
        <begin position="2"/>
        <end position="93"/>
    </location>
</feature>
<dbReference type="AlphaFoldDB" id="A0A857JSC2"/>
<dbReference type="SUPFAM" id="SSF54909">
    <property type="entry name" value="Dimeric alpha+beta barrel"/>
    <property type="match status" value="1"/>
</dbReference>
<dbReference type="Pfam" id="PF07045">
    <property type="entry name" value="DUF1330"/>
    <property type="match status" value="1"/>
</dbReference>
<sequence>MSAYLIIQATVHDWQKFAKYTEVVPPLVEKFGGHYIAMGQPELIEGQDAPKSVVISQWPDCQAAHNFWQSPEYVQAQKYREGTGQFSVLLIDGLSQTTLE</sequence>
<dbReference type="PANTHER" id="PTHR41521">
    <property type="match status" value="1"/>
</dbReference>
<evidence type="ECO:0000313" key="3">
    <source>
        <dbReference type="Proteomes" id="UP000464524"/>
    </source>
</evidence>
<reference evidence="2 3" key="1">
    <citation type="submission" date="2019-12" db="EMBL/GenBank/DDBJ databases">
        <title>Genome sequencing and assembly of endphytes of Porphyra tenera.</title>
        <authorList>
            <person name="Park J.M."/>
            <person name="Shin R."/>
            <person name="Jo S.H."/>
        </authorList>
    </citation>
    <scope>NUCLEOTIDE SEQUENCE [LARGE SCALE GENOMIC DNA]</scope>
    <source>
        <strain evidence="2 3">GPM4</strain>
    </source>
</reference>
<dbReference type="EMBL" id="CP047656">
    <property type="protein sequence ID" value="QHJ13837.1"/>
    <property type="molecule type" value="Genomic_DNA"/>
</dbReference>
<dbReference type="PANTHER" id="PTHR41521:SF4">
    <property type="entry name" value="BLR0684 PROTEIN"/>
    <property type="match status" value="1"/>
</dbReference>
<dbReference type="RefSeq" id="WP_160181895.1">
    <property type="nucleotide sequence ID" value="NZ_CP047656.1"/>
</dbReference>
<proteinExistence type="predicted"/>
<evidence type="ECO:0000259" key="1">
    <source>
        <dbReference type="Pfam" id="PF07045"/>
    </source>
</evidence>
<dbReference type="Proteomes" id="UP000464524">
    <property type="component" value="Chromosome"/>
</dbReference>
<organism evidence="2 3">
    <name type="scientific">Paraglaciecola mesophila</name>
    <dbReference type="NCBI Taxonomy" id="197222"/>
    <lineage>
        <taxon>Bacteria</taxon>
        <taxon>Pseudomonadati</taxon>
        <taxon>Pseudomonadota</taxon>
        <taxon>Gammaproteobacteria</taxon>
        <taxon>Alteromonadales</taxon>
        <taxon>Alteromonadaceae</taxon>
        <taxon>Paraglaciecola</taxon>
    </lineage>
</organism>
<dbReference type="Gene3D" id="3.30.70.100">
    <property type="match status" value="1"/>
</dbReference>
<name>A0A857JSC2_9ALTE</name>
<dbReference type="InterPro" id="IPR010753">
    <property type="entry name" value="DUF1330"/>
</dbReference>
<dbReference type="KEGG" id="pmes:FX988_04117"/>